<dbReference type="InterPro" id="IPR055398">
    <property type="entry name" value="Rossmann-like_BshC"/>
</dbReference>
<dbReference type="Proteomes" id="UP001519887">
    <property type="component" value="Unassembled WGS sequence"/>
</dbReference>
<evidence type="ECO:0000313" key="3">
    <source>
        <dbReference type="EMBL" id="MBW7457417.1"/>
    </source>
</evidence>
<gene>
    <name evidence="3" type="ORF">K0U00_25580</name>
</gene>
<organism evidence="3 4">
    <name type="scientific">Paenibacillus sepulcri</name>
    <dbReference type="NCBI Taxonomy" id="359917"/>
    <lineage>
        <taxon>Bacteria</taxon>
        <taxon>Bacillati</taxon>
        <taxon>Bacillota</taxon>
        <taxon>Bacilli</taxon>
        <taxon>Bacillales</taxon>
        <taxon>Paenibacillaceae</taxon>
        <taxon>Paenibacillus</taxon>
    </lineage>
</organism>
<protein>
    <submittedName>
        <fullName evidence="3">Bacillithiol biosynthesis cysteine-adding enzyme BshC</fullName>
    </submittedName>
</protein>
<reference evidence="3 4" key="1">
    <citation type="submission" date="2021-07" db="EMBL/GenBank/DDBJ databases">
        <title>Paenibacillus radiodurans sp. nov., isolated from the southeastern edge of Tengger Desert.</title>
        <authorList>
            <person name="Zhang G."/>
        </authorList>
    </citation>
    <scope>NUCLEOTIDE SEQUENCE [LARGE SCALE GENOMIC DNA]</scope>
    <source>
        <strain evidence="3 4">CCM 7311</strain>
    </source>
</reference>
<feature type="non-terminal residue" evidence="3">
    <location>
        <position position="1"/>
    </location>
</feature>
<dbReference type="Pfam" id="PF10079">
    <property type="entry name" value="Rossmann-like_BshC"/>
    <property type="match status" value="1"/>
</dbReference>
<dbReference type="EMBL" id="JAHZIK010000847">
    <property type="protein sequence ID" value="MBW7457417.1"/>
    <property type="molecule type" value="Genomic_DNA"/>
</dbReference>
<feature type="domain" description="Bacillithiol biosynthesis BshC C-terminal coiled-coil" evidence="2">
    <location>
        <begin position="134"/>
        <end position="291"/>
    </location>
</feature>
<evidence type="ECO:0000259" key="2">
    <source>
        <dbReference type="Pfam" id="PF24850"/>
    </source>
</evidence>
<comment type="caution">
    <text evidence="3">The sequence shown here is derived from an EMBL/GenBank/DDBJ whole genome shotgun (WGS) entry which is preliminary data.</text>
</comment>
<evidence type="ECO:0000259" key="1">
    <source>
        <dbReference type="Pfam" id="PF10079"/>
    </source>
</evidence>
<feature type="domain" description="Bacillithiol biosynthesis BshC N-terminal Rossmann-like" evidence="1">
    <location>
        <begin position="7"/>
        <end position="132"/>
    </location>
</feature>
<proteinExistence type="predicted"/>
<dbReference type="Pfam" id="PF24850">
    <property type="entry name" value="CC_BshC"/>
    <property type="match status" value="1"/>
</dbReference>
<name>A0ABS7C904_9BACL</name>
<accession>A0ABS7C904</accession>
<sequence length="292" mass="33510">EQAYLTGAEAVRGLGFEPQADAQEGSANLFLFLDPQDENGAGIPERTLLYKREGRFENRKGTFSCSREELMSIAVNTPSRLSNNVLTRPVMQDYVLPVLATVLGAGEIAYWALTAPAFRMLDMQMPIIMPRMSFTLVEGTIAKHMIKYDLTFDDVAFRFPERKETWLKEQDDVDIDGRFAEAKRYFAEMYDPLLDTIGSIETGLSLLGEVNKRRITEQIEYLEKRTKEAHARRFETVTRQLDRIATALWPAGLPQERVVNISVYWNLYGRSWLDRLLELPLDRCGGHRMIYI</sequence>
<keyword evidence="4" id="KW-1185">Reference proteome</keyword>
<evidence type="ECO:0000313" key="4">
    <source>
        <dbReference type="Proteomes" id="UP001519887"/>
    </source>
</evidence>
<dbReference type="InterPro" id="IPR055399">
    <property type="entry name" value="CC_BshC"/>
</dbReference>